<gene>
    <name evidence="2" type="ORF">I5L03_07620</name>
</gene>
<proteinExistence type="predicted"/>
<evidence type="ECO:0000256" key="1">
    <source>
        <dbReference type="SAM" id="MobiDB-lite"/>
    </source>
</evidence>
<keyword evidence="3" id="KW-1185">Reference proteome</keyword>
<evidence type="ECO:0000313" key="2">
    <source>
        <dbReference type="EMBL" id="MBH5322453.1"/>
    </source>
</evidence>
<evidence type="ECO:0008006" key="4">
    <source>
        <dbReference type="Google" id="ProtNLM"/>
    </source>
</evidence>
<reference evidence="2 3" key="1">
    <citation type="submission" date="2020-11" db="EMBL/GenBank/DDBJ databases">
        <title>Erythrobacter sediminis sp. nov., a marine bacterium from a tidal flat of Garorim Bay.</title>
        <authorList>
            <person name="Kim D."/>
            <person name="Yoo Y."/>
            <person name="Kim J.-J."/>
        </authorList>
    </citation>
    <scope>NUCLEOTIDE SEQUENCE [LARGE SCALE GENOMIC DNA]</scope>
    <source>
        <strain evidence="2 3">JGD-13</strain>
    </source>
</reference>
<organism evidence="2 3">
    <name type="scientific">Aurantiacibacter sediminis</name>
    <dbReference type="NCBI Taxonomy" id="2793064"/>
    <lineage>
        <taxon>Bacteria</taxon>
        <taxon>Pseudomonadati</taxon>
        <taxon>Pseudomonadota</taxon>
        <taxon>Alphaproteobacteria</taxon>
        <taxon>Sphingomonadales</taxon>
        <taxon>Erythrobacteraceae</taxon>
        <taxon>Aurantiacibacter</taxon>
    </lineage>
</organism>
<feature type="compositionally biased region" description="Acidic residues" evidence="1">
    <location>
        <begin position="390"/>
        <end position="407"/>
    </location>
</feature>
<comment type="caution">
    <text evidence="2">The sequence shown here is derived from an EMBL/GenBank/DDBJ whole genome shotgun (WGS) entry which is preliminary data.</text>
</comment>
<feature type="region of interest" description="Disordered" evidence="1">
    <location>
        <begin position="380"/>
        <end position="407"/>
    </location>
</feature>
<evidence type="ECO:0000313" key="3">
    <source>
        <dbReference type="Proteomes" id="UP000602442"/>
    </source>
</evidence>
<dbReference type="RefSeq" id="WP_197921150.1">
    <property type="nucleotide sequence ID" value="NZ_CAWPTA010000007.1"/>
</dbReference>
<name>A0ABS0N3A7_9SPHN</name>
<protein>
    <recommendedName>
        <fullName evidence="4">DUF1073 domain-containing protein</fullName>
    </recommendedName>
</protein>
<dbReference type="EMBL" id="JAEANY010000002">
    <property type="protein sequence ID" value="MBH5322453.1"/>
    <property type="molecule type" value="Genomic_DNA"/>
</dbReference>
<sequence length="407" mass="44983">MPGSINFTEGQLRDSIRHSFHDLSKLGPIPGRVFDYLAKGEVDASKATDDVVGLQKSMWSFLQSRGAQLGDQQKFDQGDYDEILFSAYDNALRERSGDGADPLGRVNNTDPSSIGSGWDFSVDTFDTIQSQGVLPESIRAAGAIDYVYVMGERLRIFDIAEELVLGWANGSIDIAEGAAAGRLYRYWKQLDDRMPPQDRAMLYRRVLDKGSAEAMSGAAVNTNFPVVWNKLLAEIADYIEKSERIESGLTDVSPISAKPIHQAMRELQYNLTEHCTGMAFMQVREMYAQLQDAIAILKDPDIIASFGGVRRRNLWTVITEIWRDAYGTTPPVSPLVKVAVDGNRMFQLAADFEESTFTPDDLSELVQAGENYIINAAMAEGTGDTTGDSPGEDDFDPGGFDDEFDDF</sequence>
<dbReference type="Proteomes" id="UP000602442">
    <property type="component" value="Unassembled WGS sequence"/>
</dbReference>
<accession>A0ABS0N3A7</accession>